<dbReference type="SUPFAM" id="SSF52374">
    <property type="entry name" value="Nucleotidylyl transferase"/>
    <property type="match status" value="1"/>
</dbReference>
<dbReference type="Gene3D" id="3.40.50.620">
    <property type="entry name" value="HUPs"/>
    <property type="match status" value="1"/>
</dbReference>
<comment type="catalytic activity">
    <reaction evidence="9 10">
        <text>tRNA(Tyr) + L-tyrosine + ATP = L-tyrosyl-tRNA(Tyr) + AMP + diphosphate + H(+)</text>
        <dbReference type="Rhea" id="RHEA:10220"/>
        <dbReference type="Rhea" id="RHEA-COMP:9706"/>
        <dbReference type="Rhea" id="RHEA-COMP:9707"/>
        <dbReference type="ChEBI" id="CHEBI:15378"/>
        <dbReference type="ChEBI" id="CHEBI:30616"/>
        <dbReference type="ChEBI" id="CHEBI:33019"/>
        <dbReference type="ChEBI" id="CHEBI:58315"/>
        <dbReference type="ChEBI" id="CHEBI:78442"/>
        <dbReference type="ChEBI" id="CHEBI:78536"/>
        <dbReference type="ChEBI" id="CHEBI:456215"/>
        <dbReference type="EC" id="6.1.1.1"/>
    </reaction>
</comment>
<keyword evidence="2 10" id="KW-0963">Cytoplasm</keyword>
<evidence type="ECO:0000313" key="13">
    <source>
        <dbReference type="EMBL" id="TCJ16731.1"/>
    </source>
</evidence>
<accession>A0A4R1BHN7</accession>
<evidence type="ECO:0000256" key="2">
    <source>
        <dbReference type="ARBA" id="ARBA00022490"/>
    </source>
</evidence>
<keyword evidence="3 10" id="KW-0436">Ligase</keyword>
<evidence type="ECO:0000256" key="10">
    <source>
        <dbReference type="HAMAP-Rule" id="MF_02007"/>
    </source>
</evidence>
<dbReference type="InterPro" id="IPR002942">
    <property type="entry name" value="S4_RNA-bd"/>
</dbReference>
<dbReference type="GO" id="GO:0006437">
    <property type="term" value="P:tyrosyl-tRNA aminoacylation"/>
    <property type="evidence" value="ECO:0007669"/>
    <property type="project" value="UniProtKB-UniRule"/>
</dbReference>
<dbReference type="PRINTS" id="PR01040">
    <property type="entry name" value="TRNASYNTHTYR"/>
</dbReference>
<dbReference type="AlphaFoldDB" id="A0A4R1BHN7"/>
<dbReference type="InterPro" id="IPR014729">
    <property type="entry name" value="Rossmann-like_a/b/a_fold"/>
</dbReference>
<comment type="subunit">
    <text evidence="1 10">Homodimer.</text>
</comment>
<dbReference type="PROSITE" id="PS50889">
    <property type="entry name" value="S4"/>
    <property type="match status" value="1"/>
</dbReference>
<comment type="caution">
    <text evidence="13">The sequence shown here is derived from an EMBL/GenBank/DDBJ whole genome shotgun (WGS) entry which is preliminary data.</text>
</comment>
<feature type="short sequence motif" description="'KMSKS' region" evidence="10">
    <location>
        <begin position="225"/>
        <end position="229"/>
    </location>
</feature>
<comment type="subcellular location">
    <subcellularLocation>
        <location evidence="10">Cytoplasm</location>
    </subcellularLocation>
</comment>
<dbReference type="EC" id="6.1.1.1" evidence="10"/>
<evidence type="ECO:0000256" key="9">
    <source>
        <dbReference type="ARBA" id="ARBA00048248"/>
    </source>
</evidence>
<dbReference type="InterPro" id="IPR054608">
    <property type="entry name" value="SYY-like_C"/>
</dbReference>
<organism evidence="13 14">
    <name type="scientific">Rubrobacter taiwanensis</name>
    <dbReference type="NCBI Taxonomy" id="185139"/>
    <lineage>
        <taxon>Bacteria</taxon>
        <taxon>Bacillati</taxon>
        <taxon>Actinomycetota</taxon>
        <taxon>Rubrobacteria</taxon>
        <taxon>Rubrobacterales</taxon>
        <taxon>Rubrobacteraceae</taxon>
        <taxon>Rubrobacter</taxon>
    </lineage>
</organism>
<keyword evidence="4 10" id="KW-0547">Nucleotide-binding</keyword>
<dbReference type="InterPro" id="IPR002305">
    <property type="entry name" value="aa-tRNA-synth_Ic"/>
</dbReference>
<dbReference type="GO" id="GO:0005829">
    <property type="term" value="C:cytosol"/>
    <property type="evidence" value="ECO:0007669"/>
    <property type="project" value="TreeGrafter"/>
</dbReference>
<dbReference type="Pfam" id="PF22421">
    <property type="entry name" value="SYY_C-terminal"/>
    <property type="match status" value="1"/>
</dbReference>
<feature type="binding site" evidence="10">
    <location>
        <position position="228"/>
    </location>
    <ligand>
        <name>ATP</name>
        <dbReference type="ChEBI" id="CHEBI:30616"/>
    </ligand>
</feature>
<evidence type="ECO:0000313" key="14">
    <source>
        <dbReference type="Proteomes" id="UP000295244"/>
    </source>
</evidence>
<name>A0A4R1BHN7_9ACTN</name>
<dbReference type="InterPro" id="IPR036986">
    <property type="entry name" value="S4_RNA-bd_sf"/>
</dbReference>
<feature type="domain" description="RNA-binding S4" evidence="12">
    <location>
        <begin position="323"/>
        <end position="390"/>
    </location>
</feature>
<dbReference type="GO" id="GO:0004831">
    <property type="term" value="F:tyrosine-tRNA ligase activity"/>
    <property type="evidence" value="ECO:0007669"/>
    <property type="project" value="UniProtKB-UniRule"/>
</dbReference>
<dbReference type="Gene3D" id="3.10.290.10">
    <property type="entry name" value="RNA-binding S4 domain"/>
    <property type="match status" value="1"/>
</dbReference>
<dbReference type="FunFam" id="3.40.50.620:FF:000061">
    <property type="entry name" value="Tyrosine--tRNA ligase"/>
    <property type="match status" value="1"/>
</dbReference>
<dbReference type="OrthoDB" id="9804243at2"/>
<evidence type="ECO:0000256" key="6">
    <source>
        <dbReference type="ARBA" id="ARBA00022884"/>
    </source>
</evidence>
<evidence type="ECO:0000256" key="8">
    <source>
        <dbReference type="ARBA" id="ARBA00023146"/>
    </source>
</evidence>
<comment type="caution">
    <text evidence="10">Lacks conserved residue(s) required for the propagation of feature annotation.</text>
</comment>
<keyword evidence="14" id="KW-1185">Reference proteome</keyword>
<dbReference type="CDD" id="cd00805">
    <property type="entry name" value="TyrRS_core"/>
    <property type="match status" value="1"/>
</dbReference>
<dbReference type="CDD" id="cd00165">
    <property type="entry name" value="S4"/>
    <property type="match status" value="1"/>
</dbReference>
<protein>
    <recommendedName>
        <fullName evidence="10">Tyrosine--tRNA ligase</fullName>
        <ecNumber evidence="10">6.1.1.1</ecNumber>
    </recommendedName>
    <alternativeName>
        <fullName evidence="10">Tyrosyl-tRNA synthetase</fullName>
        <shortName evidence="10">TyrRS</shortName>
    </alternativeName>
</protein>
<dbReference type="GO" id="GO:0003723">
    <property type="term" value="F:RNA binding"/>
    <property type="evidence" value="ECO:0007669"/>
    <property type="project" value="UniProtKB-KW"/>
</dbReference>
<dbReference type="RefSeq" id="WP_132690861.1">
    <property type="nucleotide sequence ID" value="NZ_SKBU01000015.1"/>
</dbReference>
<dbReference type="Proteomes" id="UP000295244">
    <property type="component" value="Unassembled WGS sequence"/>
</dbReference>
<reference evidence="13 14" key="1">
    <citation type="submission" date="2019-03" db="EMBL/GenBank/DDBJ databases">
        <title>Whole genome sequence of a novel Rubrobacter taiwanensis strain, isolated from Yellowstone National Park.</title>
        <authorList>
            <person name="Freed S."/>
            <person name="Ramaley R.F."/>
            <person name="Kyndt J.A."/>
        </authorList>
    </citation>
    <scope>NUCLEOTIDE SEQUENCE [LARGE SCALE GENOMIC DNA]</scope>
    <source>
        <strain evidence="13 14">Yellowstone</strain>
    </source>
</reference>
<evidence type="ECO:0000256" key="4">
    <source>
        <dbReference type="ARBA" id="ARBA00022741"/>
    </source>
</evidence>
<keyword evidence="7 10" id="KW-0648">Protein biosynthesis</keyword>
<dbReference type="HAMAP" id="MF_02007">
    <property type="entry name" value="Tyr_tRNA_synth_type2"/>
    <property type="match status" value="1"/>
</dbReference>
<evidence type="ECO:0000256" key="7">
    <source>
        <dbReference type="ARBA" id="ARBA00022917"/>
    </source>
</evidence>
<evidence type="ECO:0000256" key="5">
    <source>
        <dbReference type="ARBA" id="ARBA00022840"/>
    </source>
</evidence>
<dbReference type="Pfam" id="PF00579">
    <property type="entry name" value="tRNA-synt_1b"/>
    <property type="match status" value="1"/>
</dbReference>
<dbReference type="SMART" id="SM00363">
    <property type="entry name" value="S4"/>
    <property type="match status" value="1"/>
</dbReference>
<sequence>METERNLNSIYRNAVDVIPREELDRRLRSGETLRVKLGIDPTAPDIHLGFTVVLRKLRAFQELGHTAVLVIGDYTARVGDPSGRSKTRPVLPPEEIQANTRTYLDQAYLILDRDRAEVRFNSEWLAPLTMEEVIHLTRATTVARLLERDDFQKRFRASDPITLTEFLYPLMQAYDSVAVDADVELGGTDQLYNLLMGRQVMEYYGKRPQCILTTPLLVGTDGRMKMSKSLGNYIAVADPPEEIFGKTMSIPDEVMPDYYALLLEEPMPAAEPVEQKRELARRLVRRYCGEQAVAAAERHFNSVTRGGVPDDIPEVRIPSGGPVWIVDLLSRAGFARTNGEARRFIRGGAVRIDAERITDEEANLAPEELAGKVLQVGKRRYARLVPPAEETP</sequence>
<evidence type="ECO:0000256" key="3">
    <source>
        <dbReference type="ARBA" id="ARBA00022598"/>
    </source>
</evidence>
<keyword evidence="5 10" id="KW-0067">ATP-binding</keyword>
<keyword evidence="6 11" id="KW-0694">RNA-binding</keyword>
<dbReference type="InterPro" id="IPR024108">
    <property type="entry name" value="Tyr-tRNA-ligase_bac_2"/>
</dbReference>
<proteinExistence type="inferred from homology"/>
<evidence type="ECO:0000256" key="11">
    <source>
        <dbReference type="PROSITE-ProRule" id="PRU00182"/>
    </source>
</evidence>
<dbReference type="InterPro" id="IPR002307">
    <property type="entry name" value="Tyr-tRNA-ligase"/>
</dbReference>
<dbReference type="PANTHER" id="PTHR11766:SF1">
    <property type="entry name" value="TYROSINE--TRNA LIGASE"/>
    <property type="match status" value="1"/>
</dbReference>
<evidence type="ECO:0000259" key="12">
    <source>
        <dbReference type="SMART" id="SM00363"/>
    </source>
</evidence>
<dbReference type="NCBIfam" id="TIGR00234">
    <property type="entry name" value="tyrS"/>
    <property type="match status" value="1"/>
</dbReference>
<dbReference type="PANTHER" id="PTHR11766">
    <property type="entry name" value="TYROSYL-TRNA SYNTHETASE"/>
    <property type="match status" value="1"/>
</dbReference>
<dbReference type="EMBL" id="SKBU01000015">
    <property type="protein sequence ID" value="TCJ16731.1"/>
    <property type="molecule type" value="Genomic_DNA"/>
</dbReference>
<comment type="similarity">
    <text evidence="10">Belongs to the class-I aminoacyl-tRNA synthetase family. TyrS type 2 subfamily.</text>
</comment>
<dbReference type="GO" id="GO:0005524">
    <property type="term" value="F:ATP binding"/>
    <property type="evidence" value="ECO:0007669"/>
    <property type="project" value="UniProtKB-UniRule"/>
</dbReference>
<gene>
    <name evidence="10" type="primary">tyrS</name>
    <name evidence="13" type="ORF">E0L93_08365</name>
</gene>
<dbReference type="SUPFAM" id="SSF55174">
    <property type="entry name" value="Alpha-L RNA-binding motif"/>
    <property type="match status" value="1"/>
</dbReference>
<evidence type="ECO:0000256" key="1">
    <source>
        <dbReference type="ARBA" id="ARBA00011738"/>
    </source>
</evidence>
<dbReference type="InterPro" id="IPR024088">
    <property type="entry name" value="Tyr-tRNA-ligase_bac-type"/>
</dbReference>
<keyword evidence="8 10" id="KW-0030">Aminoacyl-tRNA synthetase</keyword>
<dbReference type="Gene3D" id="1.10.240.10">
    <property type="entry name" value="Tyrosyl-Transfer RNA Synthetase"/>
    <property type="match status" value="1"/>
</dbReference>
<comment type="function">
    <text evidence="10">Catalyzes the attachment of tyrosine to tRNA(Tyr) in a two-step reaction: tyrosine is first activated by ATP to form Tyr-AMP and then transferred to the acceptor end of tRNA(Tyr).</text>
</comment>